<dbReference type="AlphaFoldDB" id="A0A1Y3B7U4"/>
<feature type="compositionally biased region" description="Low complexity" evidence="1">
    <location>
        <begin position="109"/>
        <end position="122"/>
    </location>
</feature>
<dbReference type="CDD" id="cd00167">
    <property type="entry name" value="SANT"/>
    <property type="match status" value="1"/>
</dbReference>
<evidence type="ECO:0000313" key="3">
    <source>
        <dbReference type="Proteomes" id="UP000194236"/>
    </source>
</evidence>
<evidence type="ECO:0008006" key="4">
    <source>
        <dbReference type="Google" id="ProtNLM"/>
    </source>
</evidence>
<evidence type="ECO:0000256" key="1">
    <source>
        <dbReference type="SAM" id="MobiDB-lite"/>
    </source>
</evidence>
<proteinExistence type="predicted"/>
<sequence>ASTTLCDTANNNSSIGCCLCCGDHIVSTNPQKSRPVTQNNFQSYGLQLSTLKATNLNQKTSNGSQIYGRVCFGCHLKKTQNQQGIAANPNNLREKRHCPMPLCISLSANSTASTSSNSTTTSPKRKKLHLKQLPQQWLDMPDDEIKQQLSQELQIPLDVKVGCARCVMRLSRRLTGLTSNNRNANLDQKLIDNTNQHLSSPSIATIDSSLMLKEDFRKVWSSPEDQEKLRSMIRTYGKNWATISATGFDHQKTPQDCYKAFVLFKSEFQLVAPLKEFYQSIGRPWNSAVDSGEESDGDNGSSVGGAIDGDLSGDDTTASSLDGNANNNESDTASASSSVGGKPASGDQEAQNSLTKLTGQNIGSSNLQDFKPLSLSQGSLKSDYDSSATMSADESSNTNENNSGIDRSGSFSFPGSGSRSSANNNQHLSNVKVENKMDEIKSIYYIC</sequence>
<feature type="compositionally biased region" description="Polar residues" evidence="1">
    <location>
        <begin position="314"/>
        <end position="339"/>
    </location>
</feature>
<feature type="non-terminal residue" evidence="2">
    <location>
        <position position="1"/>
    </location>
</feature>
<name>A0A1Y3B7U4_EURMA</name>
<accession>A0A1Y3B7U4</accession>
<dbReference type="InterPro" id="IPR001005">
    <property type="entry name" value="SANT/Myb"/>
</dbReference>
<gene>
    <name evidence="2" type="ORF">BLA29_004751</name>
</gene>
<dbReference type="Gene3D" id="1.10.10.60">
    <property type="entry name" value="Homeodomain-like"/>
    <property type="match status" value="1"/>
</dbReference>
<feature type="compositionally biased region" description="Polar residues" evidence="1">
    <location>
        <begin position="348"/>
        <end position="405"/>
    </location>
</feature>
<feature type="compositionally biased region" description="Low complexity" evidence="1">
    <location>
        <begin position="407"/>
        <end position="421"/>
    </location>
</feature>
<dbReference type="Proteomes" id="UP000194236">
    <property type="component" value="Unassembled WGS sequence"/>
</dbReference>
<dbReference type="EMBL" id="MUJZ01035142">
    <property type="protein sequence ID" value="OTF76931.1"/>
    <property type="molecule type" value="Genomic_DNA"/>
</dbReference>
<evidence type="ECO:0000313" key="2">
    <source>
        <dbReference type="EMBL" id="OTF76931.1"/>
    </source>
</evidence>
<protein>
    <recommendedName>
        <fullName evidence="4">Myb-like domain-containing protein</fullName>
    </recommendedName>
</protein>
<reference evidence="2 3" key="1">
    <citation type="submission" date="2017-03" db="EMBL/GenBank/DDBJ databases">
        <title>Genome Survey of Euroglyphus maynei.</title>
        <authorList>
            <person name="Arlian L.G."/>
            <person name="Morgan M.S."/>
            <person name="Rider S.D."/>
        </authorList>
    </citation>
    <scope>NUCLEOTIDE SEQUENCE [LARGE SCALE GENOMIC DNA]</scope>
    <source>
        <strain evidence="2">Arlian Lab</strain>
        <tissue evidence="2">Whole body</tissue>
    </source>
</reference>
<comment type="caution">
    <text evidence="2">The sequence shown here is derived from an EMBL/GenBank/DDBJ whole genome shotgun (WGS) entry which is preliminary data.</text>
</comment>
<feature type="region of interest" description="Disordered" evidence="1">
    <location>
        <begin position="109"/>
        <end position="128"/>
    </location>
</feature>
<organism evidence="2 3">
    <name type="scientific">Euroglyphus maynei</name>
    <name type="common">Mayne's house dust mite</name>
    <dbReference type="NCBI Taxonomy" id="6958"/>
    <lineage>
        <taxon>Eukaryota</taxon>
        <taxon>Metazoa</taxon>
        <taxon>Ecdysozoa</taxon>
        <taxon>Arthropoda</taxon>
        <taxon>Chelicerata</taxon>
        <taxon>Arachnida</taxon>
        <taxon>Acari</taxon>
        <taxon>Acariformes</taxon>
        <taxon>Sarcoptiformes</taxon>
        <taxon>Astigmata</taxon>
        <taxon>Psoroptidia</taxon>
        <taxon>Analgoidea</taxon>
        <taxon>Pyroglyphidae</taxon>
        <taxon>Pyroglyphinae</taxon>
        <taxon>Euroglyphus</taxon>
    </lineage>
</organism>
<feature type="region of interest" description="Disordered" evidence="1">
    <location>
        <begin position="288"/>
        <end position="427"/>
    </location>
</feature>
<keyword evidence="3" id="KW-1185">Reference proteome</keyword>